<proteinExistence type="predicted"/>
<dbReference type="PROSITE" id="PS51340">
    <property type="entry name" value="MOSC"/>
    <property type="match status" value="1"/>
</dbReference>
<organism evidence="3">
    <name type="scientific">Culicoides sonorensis</name>
    <name type="common">Biting midge</name>
    <dbReference type="NCBI Taxonomy" id="179676"/>
    <lineage>
        <taxon>Eukaryota</taxon>
        <taxon>Metazoa</taxon>
        <taxon>Ecdysozoa</taxon>
        <taxon>Arthropoda</taxon>
        <taxon>Hexapoda</taxon>
        <taxon>Insecta</taxon>
        <taxon>Pterygota</taxon>
        <taxon>Neoptera</taxon>
        <taxon>Endopterygota</taxon>
        <taxon>Diptera</taxon>
        <taxon>Nematocera</taxon>
        <taxon>Chironomoidea</taxon>
        <taxon>Ceratopogonidae</taxon>
        <taxon>Ceratopogoninae</taxon>
        <taxon>Culicoides</taxon>
        <taxon>Monoculicoides</taxon>
    </lineage>
</organism>
<dbReference type="AlphaFoldDB" id="A0A336M721"/>
<dbReference type="GO" id="GO:0003824">
    <property type="term" value="F:catalytic activity"/>
    <property type="evidence" value="ECO:0007669"/>
    <property type="project" value="InterPro"/>
</dbReference>
<dbReference type="SUPFAM" id="SSF141673">
    <property type="entry name" value="MOSC N-terminal domain-like"/>
    <property type="match status" value="1"/>
</dbReference>
<dbReference type="PANTHER" id="PTHR14237:SF19">
    <property type="entry name" value="MITOCHONDRIAL AMIDOXIME REDUCING COMPONENT 1"/>
    <property type="match status" value="1"/>
</dbReference>
<dbReference type="EMBL" id="UFQT01000422">
    <property type="protein sequence ID" value="SSX24187.1"/>
    <property type="molecule type" value="Genomic_DNA"/>
</dbReference>
<dbReference type="SUPFAM" id="SSF50800">
    <property type="entry name" value="PK beta-barrel domain-like"/>
    <property type="match status" value="1"/>
</dbReference>
<name>A0A336M721_CULSO</name>
<dbReference type="VEuPathDB" id="VectorBase:CSON010423"/>
<reference evidence="3" key="2">
    <citation type="submission" date="2018-07" db="EMBL/GenBank/DDBJ databases">
        <authorList>
            <person name="Quirk P.G."/>
            <person name="Krulwich T.A."/>
        </authorList>
    </citation>
    <scope>NUCLEOTIDE SEQUENCE</scope>
</reference>
<dbReference type="OMA" id="SECATIY"/>
<gene>
    <name evidence="3" type="primary">CSON010423</name>
</gene>
<evidence type="ECO:0000259" key="1">
    <source>
        <dbReference type="PROSITE" id="PS51340"/>
    </source>
</evidence>
<protein>
    <submittedName>
        <fullName evidence="3">CSON010423 protein</fullName>
    </submittedName>
</protein>
<sequence length="327" mass="37326">MPFCDFLISSKLVFGASVATILTISYRNWKRNAIPNKWKLVGEISELFCFPIKSAGVIKLNEIQCTSIGAKDQFLRDRSFMVINSDEKRFVTARQHPMLVKITPQIIGSKLTLSAPDKTSINVDMFRVLSDNDTLIAEIWDKAYVEVFDCGDKVAEWISDFILHEKKGLRLVYYPLNYPTRPIRPKNRVFPEMSPDHVGALHDATSFMMINESSVDDLNSRLNFNVKPVLFRSNFVMKGPKAFEEDNYKWVKIGDETIMKVVKPCLRCLFTNVDPDTGKKREDGEPLNTLKKYRKFPQYGDAPFFGIHLGVIKAGTVKIGDQVFISH</sequence>
<dbReference type="InterPro" id="IPR005302">
    <property type="entry name" value="MoCF_Sase_C"/>
</dbReference>
<reference evidence="2" key="1">
    <citation type="submission" date="2018-04" db="EMBL/GenBank/DDBJ databases">
        <authorList>
            <person name="Go L.Y."/>
            <person name="Mitchell J.A."/>
        </authorList>
    </citation>
    <scope>NUCLEOTIDE SEQUENCE</scope>
    <source>
        <tissue evidence="2">Whole organism</tissue>
    </source>
</reference>
<dbReference type="GO" id="GO:0030170">
    <property type="term" value="F:pyridoxal phosphate binding"/>
    <property type="evidence" value="ECO:0007669"/>
    <property type="project" value="InterPro"/>
</dbReference>
<dbReference type="EMBL" id="UFQS01000422">
    <property type="protein sequence ID" value="SSX03822.1"/>
    <property type="molecule type" value="Genomic_DNA"/>
</dbReference>
<dbReference type="GO" id="GO:0030151">
    <property type="term" value="F:molybdenum ion binding"/>
    <property type="evidence" value="ECO:0007669"/>
    <property type="project" value="InterPro"/>
</dbReference>
<dbReference type="Pfam" id="PF03473">
    <property type="entry name" value="MOSC"/>
    <property type="match status" value="1"/>
</dbReference>
<dbReference type="InterPro" id="IPR005303">
    <property type="entry name" value="MOCOS_middle"/>
</dbReference>
<evidence type="ECO:0000313" key="3">
    <source>
        <dbReference type="EMBL" id="SSX24187.1"/>
    </source>
</evidence>
<dbReference type="InterPro" id="IPR011037">
    <property type="entry name" value="Pyrv_Knase-like_insert_dom_sf"/>
</dbReference>
<dbReference type="Pfam" id="PF03476">
    <property type="entry name" value="MOSC_N"/>
    <property type="match status" value="1"/>
</dbReference>
<evidence type="ECO:0000313" key="2">
    <source>
        <dbReference type="EMBL" id="SSX03822.1"/>
    </source>
</evidence>
<dbReference type="PANTHER" id="PTHR14237">
    <property type="entry name" value="MOLYBDOPTERIN COFACTOR SULFURASE MOSC"/>
    <property type="match status" value="1"/>
</dbReference>
<feature type="domain" description="MOSC" evidence="1">
    <location>
        <begin position="178"/>
        <end position="326"/>
    </location>
</feature>
<accession>A0A336M721</accession>